<feature type="domain" description="UPF0261" evidence="1">
    <location>
        <begin position="2"/>
        <end position="108"/>
    </location>
</feature>
<evidence type="ECO:0000313" key="2">
    <source>
        <dbReference type="EMBL" id="QBD82244.1"/>
    </source>
</evidence>
<dbReference type="AlphaFoldDB" id="A0A4P6K288"/>
<dbReference type="Pfam" id="PF06792">
    <property type="entry name" value="UPF0261"/>
    <property type="match status" value="1"/>
</dbReference>
<dbReference type="EMBL" id="CP035758">
    <property type="protein sequence ID" value="QBD82244.1"/>
    <property type="molecule type" value="Genomic_DNA"/>
</dbReference>
<dbReference type="PANTHER" id="PTHR31862:SF1">
    <property type="entry name" value="UPF0261 DOMAIN PROTEIN (AFU_ORTHOLOGUE AFUA_1G10120)"/>
    <property type="match status" value="1"/>
</dbReference>
<evidence type="ECO:0000313" key="3">
    <source>
        <dbReference type="Proteomes" id="UP000290365"/>
    </source>
</evidence>
<gene>
    <name evidence="2" type="ORF">EPA93_42210</name>
</gene>
<dbReference type="Proteomes" id="UP000290365">
    <property type="component" value="Chromosome"/>
</dbReference>
<accession>A0A4P6K288</accession>
<reference evidence="2 3" key="1">
    <citation type="submission" date="2019-01" db="EMBL/GenBank/DDBJ databases">
        <title>Ktedonosporobacter rubrisoli SCAWS-G2.</title>
        <authorList>
            <person name="Huang Y."/>
            <person name="Yan B."/>
        </authorList>
    </citation>
    <scope>NUCLEOTIDE SEQUENCE [LARGE SCALE GENOMIC DNA]</scope>
    <source>
        <strain evidence="2 3">SCAWS-G2</strain>
    </source>
</reference>
<proteinExistence type="predicted"/>
<dbReference type="OrthoDB" id="9776369at2"/>
<dbReference type="PANTHER" id="PTHR31862">
    <property type="entry name" value="UPF0261 DOMAIN PROTEIN (AFU_ORTHOLOGUE AFUA_1G10120)"/>
    <property type="match status" value="1"/>
</dbReference>
<name>A0A4P6K288_KTERU</name>
<organism evidence="2 3">
    <name type="scientific">Ktedonosporobacter rubrisoli</name>
    <dbReference type="NCBI Taxonomy" id="2509675"/>
    <lineage>
        <taxon>Bacteria</taxon>
        <taxon>Bacillati</taxon>
        <taxon>Chloroflexota</taxon>
        <taxon>Ktedonobacteria</taxon>
        <taxon>Ktedonobacterales</taxon>
        <taxon>Ktedonosporobacteraceae</taxon>
        <taxon>Ktedonosporobacter</taxon>
    </lineage>
</organism>
<protein>
    <recommendedName>
        <fullName evidence="1">UPF0261 domain-containing protein</fullName>
    </recommendedName>
</protein>
<keyword evidence="3" id="KW-1185">Reference proteome</keyword>
<dbReference type="KEGG" id="kbs:EPA93_42210"/>
<dbReference type="Gene3D" id="3.40.50.12020">
    <property type="entry name" value="Uncharacterised protein family UPF0261, NN domain"/>
    <property type="match status" value="1"/>
</dbReference>
<dbReference type="RefSeq" id="WP_129893313.1">
    <property type="nucleotide sequence ID" value="NZ_CP035758.1"/>
</dbReference>
<sequence>MRQHIVKAGCEVILIGAGIKEKSLTKPDITREEVAKAVNTDIVKLVALGDRGIAVETMAHGATAVVRKLFTQGRLHGILGGSGGSALVTEAMRALPIGVPKLMVSNNA</sequence>
<dbReference type="InterPro" id="IPR051353">
    <property type="entry name" value="Tobamovirus_resist_UPF0261"/>
</dbReference>
<evidence type="ECO:0000259" key="1">
    <source>
        <dbReference type="Pfam" id="PF06792"/>
    </source>
</evidence>
<dbReference type="InterPro" id="IPR044122">
    <property type="entry name" value="UPF0261_N"/>
</dbReference>